<dbReference type="PANTHER" id="PTHR44998:SF1">
    <property type="entry name" value="UDP-N-ACETYLGLUCOSAMINE--PEPTIDE N-ACETYLGLUCOSAMINYLTRANSFERASE 110 KDA SUBUNIT"/>
    <property type="match status" value="1"/>
</dbReference>
<evidence type="ECO:0000259" key="7">
    <source>
        <dbReference type="Pfam" id="PF13844"/>
    </source>
</evidence>
<dbReference type="STRING" id="1890364.A0A2P6NGU5"/>
<dbReference type="EMBL" id="MDYQ01000088">
    <property type="protein sequence ID" value="PRP83152.1"/>
    <property type="molecule type" value="Genomic_DNA"/>
</dbReference>
<protein>
    <recommendedName>
        <fullName evidence="7">O-GlcNAc transferase C-terminal domain-containing protein</fullName>
    </recommendedName>
</protein>
<accession>A0A2P6NGU5</accession>
<name>A0A2P6NGU5_9EUKA</name>
<comment type="caution">
    <text evidence="8">The sequence shown here is derived from an EMBL/GenBank/DDBJ whole genome shotgun (WGS) entry which is preliminary data.</text>
</comment>
<keyword evidence="3" id="KW-0677">Repeat</keyword>
<keyword evidence="5" id="KW-0175">Coiled coil</keyword>
<feature type="coiled-coil region" evidence="5">
    <location>
        <begin position="2214"/>
        <end position="2257"/>
    </location>
</feature>
<dbReference type="GO" id="GO:0016757">
    <property type="term" value="F:glycosyltransferase activity"/>
    <property type="evidence" value="ECO:0007669"/>
    <property type="project" value="TreeGrafter"/>
</dbReference>
<dbReference type="PANTHER" id="PTHR44998">
    <property type="match status" value="1"/>
</dbReference>
<sequence length="2957" mass="337168">MNEPTLIDLEGPPTSPQFHSNTDQGGHNQGIDDFLFFEQSQQSPDPPSYSNQPPPDTEFDPSLCDDYLAHLQRSSSLHETFLQARRRLEETVTRANSQLWSFDVDTLTTSGICGDENQIVYRYNVRHANLNRENMSLLERAVADLHRLNFGPVFSSLFEVTIAELRVTHFLQSNRSKYFKNAQKTKDILSKLFRILADSQLPLSGQSVSIIRQLVLMMGSNLLGKSTTRKSSLIDLSDSNDTELDSREDAERVASFFLNQLFNSHSADWAASLLQIGSIEDVLSQNVLTSIFSPVIGTHYENEYLAILGQIPWYQMASRSEGEVKDKILIPIDAFLPRAVEKGFTKLVITLGRIVLLAACTFERLTLNCLFSLLRIQDYLSLDEQQKDSYRVQMMLELLTSEQLRRTETVKKDMNEMGDVHSFPLLELMRKIGRVSSDKREHVTLQTMVGELFWYSMVAGSHGEEMLAHSGRSYDPTILPLLPDLATEAGKQLVQLVVHQPTLLSSVVQMIGANLARVDYHQIMSFFSSFKGWTPDLSSLNWMSFFLSRKTFPEVDDRSMRMSREDLWFDHYLRNAPSSVDPTVRVQELKMGLRLLQMMDLEHTDYNDRTALSIILLASKNADMNDYNMWNIMLDPKMGWNLVKLPLDRKFVTAVLNLPVTLSIPAPPHVPPFNKFIVLLQVQLTMSLLKEDIQKKTPRDNRWLSEMGFFEKIEFVLIHLTAVDPLPDLTSHLLFRLFSLFKPCAVQYASVFSKALVQVMRSTGKTNSVADSVLSSVSNLVGQGRKNQVAFEVISRVMTATLNKKKDHDLWIQLWTLVLADAIPSEQSFVQLMDMLVRSVFINQENLEPIVNHLHTKNMNKKDLDKMVSDNNVWIAYASLLTINPAYPSDSTSLFGVSTFGKNLKNSRLWIAKELAINVKDSLIALLFWEQFFSLYFEAVDHTPNLANRILDGSTKEQLTRTFTTLAQSNPNFARIYRIYYSFTTWSRDVIFGRSEGKLFNFPKDFSDEDRADELISQSLELFQHMSKIYPPTHTVGSDAGMDTERGVSSLPTNNNSVEEEPDTAVDVRALLPIPLDPPNSNSSYFQSFANFLSEVGRTMSSIPNVEGNQDLSHEGSDVLPIVDSLRTELQVYGEVSDGLLKMDRDFLHMIGTLYKNELRVTQVSVACYLGPHCKRPGLVRCDGNDIKEGSNSIKYELEDNRREFSMHFSHLFKIAKSLAKNLTVLKYIIKSIVQNDMRAIGIELFFSLTMLVLNGKIPSVPIAETISSTAYELGKTFVRDNSQVQERLMLLLLTSREGEVHSDLKTLISCFNPALFLPSHPDKYLELLNTLASGLCTLPAEQEKILAERFYAAESLGELKDGLRDDQVNQLLVNLPTMLTRPALHTVAHAILSTLMAKNFPTYLEAVVNIVISCSQSRGPAESWNYLLETIHFEGLDEPIARKILGILTSHLPMPPMYIPGIVQIARHIILDSPSIVTRIVDENSTLSEMAASPGFAFPISPVWNEIEAFLAACVECSVGPELVDRLWVFYRVRIVRALAKVRSKEKHTTAAIFRNWFEALPWESASFHYRDVDAIKTMKRQLPHDPLTISTIFSRLNWTKYFTKIEGGIRRGKKGKNTEEMLLDLSIDEGPPTEDIDQDHAAYTFLQLYMMIDISNPHAIPSSLREQVTATGGQKQLYQWSSSGPSVFLEYFSGRVLSDAIRSSACLTDPSRALIQCCSLLYDIAMEMISPPVKAVVVTEARSLLFLTLRSKDYDTAVWHLPYNDRLSLLSTVIIPIARSCSEDSGVLPQCLIAVYSSLNESQKSTEVDYVKTGRDISFFNDTIQGDLPSLNNFTTKLTGLVLQFSASLSPKMALESLNIGPQAVTSSKDIIPLYEEILRSFLNNFEGYATNAVPFLIANFQNPLDISQAAFMTECRKSRAALTMIISMHQVLRNLSGNDWLNFVCQCIHEISKFEPDSSLHHECDVFALWFFVIHCVQHNQWKFDSDSAEALSAFESSLSDIARMNPLKSLLSAAKTKMPAIELAARATLVLLDRTISNLKLDTTFNLRKVSFDESIDFDREADKRFDSQLSKLLALKKDAQYQPFFNFFTQIESLFTSQTPTDLIKFRAVVLHNLAPIYVEECNVEESLLHIAFNMHRGSSYGRGARLPLANRAFLLFLLVISMYGLSSLWFVMNPREVPTTVVVENRREPKIMQKLKADINEFLLLEIREKAQKDREREDEEFKRQKAEEELRESEGAINDFINRAQGLKNEKKWDEAMAVLNEGLAKFPNADKLLGHKGGWYFDKEDWNNAAKYFASAHERNKGDFYWVQNVAMCLGKQEKGAEAANIARQWLWKAYDVKRSINLLLSICDIQWKFNDFNRYDELINEIMTESENLFSRGEAPNVNPFSALHLPYNAEQIYHIAEKQTKNLNDIARRKTETLETPVWDGKRRIRVGYISHHAVGIQIQSMFEYHNRSEFEIFVFSCYEGSSHSDEIYQKIKRNIDHMVDVHEADVYQAAKKINSHQVDILIDIGLFTAYARMDVFALRPATISAAWLGLATTTGSKFYDYIIADPFVVLPEHEQFYSEKIVALPHSYHIFDHKQYYPFTPKADTIKSEYFHTPIPKDTSNPPFFFCNHQNNYRLDPYIFSDWMQILDTTPNSSFILKYYNDESRLNLEKEARRYKNIRLWDGKTKETNEWYSILFQRGGGLDHIAKKTICNLYLDIPKYNGHSTSGDMLWGGVPLITHPLTTMASRAAGSFAITSGIPELIANSSAHYIQLARHYGTHPKEMKVIRKRLEEGRQTNPLFDTYLFTKHLEESYRQMMHVKWVENSPPRRIDVKNQINKYGAAVRAKEEAERKQREEERRKLEEEEKKKELKALEEEKARKDAEEATKLKDKPAGPLNIEDAIIEKQKEIKNIQVEHQLQKEKQQEEEKEKQAATALAKPIPDAEDHLAIKDKPVGLETPKNK</sequence>
<gene>
    <name evidence="8" type="ORF">PROFUN_09580</name>
</gene>
<feature type="compositionally biased region" description="Basic and acidic residues" evidence="6">
    <location>
        <begin position="2936"/>
        <end position="2957"/>
    </location>
</feature>
<dbReference type="Gene3D" id="3.40.50.2000">
    <property type="entry name" value="Glycogen Phosphorylase B"/>
    <property type="match status" value="1"/>
</dbReference>
<dbReference type="Proteomes" id="UP000241769">
    <property type="component" value="Unassembled WGS sequence"/>
</dbReference>
<feature type="region of interest" description="Disordered" evidence="6">
    <location>
        <begin position="2911"/>
        <end position="2957"/>
    </location>
</feature>
<feature type="domain" description="O-GlcNAc transferase C-terminal" evidence="7">
    <location>
        <begin position="2620"/>
        <end position="2803"/>
    </location>
</feature>
<dbReference type="SUPFAM" id="SSF48452">
    <property type="entry name" value="TPR-like"/>
    <property type="match status" value="1"/>
</dbReference>
<reference evidence="8 9" key="1">
    <citation type="journal article" date="2018" name="Genome Biol. Evol.">
        <title>Multiple Roots of Fruiting Body Formation in Amoebozoa.</title>
        <authorList>
            <person name="Hillmann F."/>
            <person name="Forbes G."/>
            <person name="Novohradska S."/>
            <person name="Ferling I."/>
            <person name="Riege K."/>
            <person name="Groth M."/>
            <person name="Westermann M."/>
            <person name="Marz M."/>
            <person name="Spaller T."/>
            <person name="Winckler T."/>
            <person name="Schaap P."/>
            <person name="Glockner G."/>
        </authorList>
    </citation>
    <scope>NUCLEOTIDE SEQUENCE [LARGE SCALE GENOMIC DNA]</scope>
    <source>
        <strain evidence="8 9">Jena</strain>
    </source>
</reference>
<dbReference type="Gene3D" id="1.25.40.10">
    <property type="entry name" value="Tetratricopeptide repeat domain"/>
    <property type="match status" value="1"/>
</dbReference>
<evidence type="ECO:0000313" key="8">
    <source>
        <dbReference type="EMBL" id="PRP83152.1"/>
    </source>
</evidence>
<evidence type="ECO:0000256" key="2">
    <source>
        <dbReference type="ARBA" id="ARBA00022679"/>
    </source>
</evidence>
<evidence type="ECO:0000256" key="1">
    <source>
        <dbReference type="ARBA" id="ARBA00004922"/>
    </source>
</evidence>
<evidence type="ECO:0000313" key="9">
    <source>
        <dbReference type="Proteomes" id="UP000241769"/>
    </source>
</evidence>
<keyword evidence="4" id="KW-0802">TPR repeat</keyword>
<dbReference type="GO" id="GO:0006493">
    <property type="term" value="P:protein O-linked glycosylation"/>
    <property type="evidence" value="ECO:0007669"/>
    <property type="project" value="TreeGrafter"/>
</dbReference>
<evidence type="ECO:0000256" key="4">
    <source>
        <dbReference type="ARBA" id="ARBA00022803"/>
    </source>
</evidence>
<feature type="compositionally biased region" description="Pro residues" evidence="6">
    <location>
        <begin position="44"/>
        <end position="56"/>
    </location>
</feature>
<proteinExistence type="predicted"/>
<keyword evidence="2" id="KW-0808">Transferase</keyword>
<evidence type="ECO:0000256" key="5">
    <source>
        <dbReference type="SAM" id="Coils"/>
    </source>
</evidence>
<evidence type="ECO:0000256" key="6">
    <source>
        <dbReference type="SAM" id="MobiDB-lite"/>
    </source>
</evidence>
<feature type="region of interest" description="Disordered" evidence="6">
    <location>
        <begin position="2835"/>
        <end position="2894"/>
    </location>
</feature>
<feature type="compositionally biased region" description="Basic and acidic residues" evidence="6">
    <location>
        <begin position="2839"/>
        <end position="2887"/>
    </location>
</feature>
<organism evidence="8 9">
    <name type="scientific">Planoprotostelium fungivorum</name>
    <dbReference type="NCBI Taxonomy" id="1890364"/>
    <lineage>
        <taxon>Eukaryota</taxon>
        <taxon>Amoebozoa</taxon>
        <taxon>Evosea</taxon>
        <taxon>Variosea</taxon>
        <taxon>Cavosteliida</taxon>
        <taxon>Cavosteliaceae</taxon>
        <taxon>Planoprotostelium</taxon>
    </lineage>
</organism>
<dbReference type="InterPro" id="IPR011990">
    <property type="entry name" value="TPR-like_helical_dom_sf"/>
</dbReference>
<dbReference type="Gene3D" id="3.40.50.11380">
    <property type="match status" value="1"/>
</dbReference>
<evidence type="ECO:0000256" key="3">
    <source>
        <dbReference type="ARBA" id="ARBA00022737"/>
    </source>
</evidence>
<feature type="compositionally biased region" description="Polar residues" evidence="6">
    <location>
        <begin position="16"/>
        <end position="26"/>
    </location>
</feature>
<dbReference type="Pfam" id="PF13844">
    <property type="entry name" value="Glyco_transf_41"/>
    <property type="match status" value="2"/>
</dbReference>
<dbReference type="InParanoid" id="A0A2P6NGU5"/>
<feature type="domain" description="O-GlcNAc transferase C-terminal" evidence="7">
    <location>
        <begin position="2364"/>
        <end position="2599"/>
    </location>
</feature>
<feature type="compositionally biased region" description="Basic and acidic residues" evidence="6">
    <location>
        <begin position="2912"/>
        <end position="2926"/>
    </location>
</feature>
<feature type="region of interest" description="Disordered" evidence="6">
    <location>
        <begin position="1"/>
        <end position="61"/>
    </location>
</feature>
<keyword evidence="9" id="KW-1185">Reference proteome</keyword>
<comment type="pathway">
    <text evidence="1">Protein modification; protein glycosylation.</text>
</comment>
<dbReference type="InterPro" id="IPR029489">
    <property type="entry name" value="OGT/SEC/SPY_C"/>
</dbReference>
<dbReference type="OrthoDB" id="421121at2759"/>